<dbReference type="RefSeq" id="WP_190076141.1">
    <property type="nucleotide sequence ID" value="NZ_BNBM01000036.1"/>
</dbReference>
<sequence>MLPVGCWGGLLGLEPVPGWFGVVPGVPWVVGPWVAGPGWDEEFGLLLLGVEELGEPLLDVCPDPVPVDVDGVVVGLPVDGDAVLGGVDWEGGFWFGAVVLGVCPGVLVRVPPDESVVLRGVVRSPGVDVAGLLRGVVPGVFRGVLPSPGVVLPGRWLGIRPSGVRPSPAPGVRPSGVEAGVLRGEVGLGVDAGPDPVVEGVPVEGFLAGPEPGFGLGADVLPPEPPGLWCPLGVAPPAEGAVGEVGIAEPPSGLPPELDGEESVVGVGAALD</sequence>
<proteinExistence type="predicted"/>
<organism evidence="2 3">
    <name type="scientific">Streptomyces lanatus</name>
    <dbReference type="NCBI Taxonomy" id="66900"/>
    <lineage>
        <taxon>Bacteria</taxon>
        <taxon>Bacillati</taxon>
        <taxon>Actinomycetota</taxon>
        <taxon>Actinomycetes</taxon>
        <taxon>Kitasatosporales</taxon>
        <taxon>Streptomycetaceae</taxon>
        <taxon>Streptomyces</taxon>
    </lineage>
</organism>
<evidence type="ECO:0000313" key="2">
    <source>
        <dbReference type="EMBL" id="MER7379998.1"/>
    </source>
</evidence>
<dbReference type="Proteomes" id="UP001486207">
    <property type="component" value="Unassembled WGS sequence"/>
</dbReference>
<comment type="caution">
    <text evidence="2">The sequence shown here is derived from an EMBL/GenBank/DDBJ whole genome shotgun (WGS) entry which is preliminary data.</text>
</comment>
<dbReference type="EMBL" id="JBEPFB010000047">
    <property type="protein sequence ID" value="MER7379998.1"/>
    <property type="molecule type" value="Genomic_DNA"/>
</dbReference>
<name>A0ABV1Y887_9ACTN</name>
<keyword evidence="3" id="KW-1185">Reference proteome</keyword>
<gene>
    <name evidence="2" type="ORF">ABT384_46260</name>
</gene>
<evidence type="ECO:0000256" key="1">
    <source>
        <dbReference type="SAM" id="MobiDB-lite"/>
    </source>
</evidence>
<feature type="region of interest" description="Disordered" evidence="1">
    <location>
        <begin position="249"/>
        <end position="272"/>
    </location>
</feature>
<protein>
    <submittedName>
        <fullName evidence="2">Uncharacterized protein</fullName>
    </submittedName>
</protein>
<reference evidence="2 3" key="1">
    <citation type="submission" date="2024-06" db="EMBL/GenBank/DDBJ databases">
        <title>The Natural Products Discovery Center: Release of the First 8490 Sequenced Strains for Exploring Actinobacteria Biosynthetic Diversity.</title>
        <authorList>
            <person name="Kalkreuter E."/>
            <person name="Kautsar S.A."/>
            <person name="Yang D."/>
            <person name="Bader C.D."/>
            <person name="Teijaro C.N."/>
            <person name="Fluegel L."/>
            <person name="Davis C.M."/>
            <person name="Simpson J.R."/>
            <person name="Lauterbach L."/>
            <person name="Steele A.D."/>
            <person name="Gui C."/>
            <person name="Meng S."/>
            <person name="Li G."/>
            <person name="Viehrig K."/>
            <person name="Ye F."/>
            <person name="Su P."/>
            <person name="Kiefer A.F."/>
            <person name="Nichols A."/>
            <person name="Cepeda A.J."/>
            <person name="Yan W."/>
            <person name="Fan B."/>
            <person name="Jiang Y."/>
            <person name="Adhikari A."/>
            <person name="Zheng C.-J."/>
            <person name="Schuster L."/>
            <person name="Cowan T.M."/>
            <person name="Smanski M.J."/>
            <person name="Chevrette M.G."/>
            <person name="De Carvalho L.P.S."/>
            <person name="Shen B."/>
        </authorList>
    </citation>
    <scope>NUCLEOTIDE SEQUENCE [LARGE SCALE GENOMIC DNA]</scope>
    <source>
        <strain evidence="2 3">NPDC000155</strain>
    </source>
</reference>
<evidence type="ECO:0000313" key="3">
    <source>
        <dbReference type="Proteomes" id="UP001486207"/>
    </source>
</evidence>
<accession>A0ABV1Y887</accession>